<reference evidence="1" key="2">
    <citation type="journal article" date="2015" name="Fish Shellfish Immunol.">
        <title>Early steps in the European eel (Anguilla anguilla)-Vibrio vulnificus interaction in the gills: Role of the RtxA13 toxin.</title>
        <authorList>
            <person name="Callol A."/>
            <person name="Pajuelo D."/>
            <person name="Ebbesson L."/>
            <person name="Teles M."/>
            <person name="MacKenzie S."/>
            <person name="Amaro C."/>
        </authorList>
    </citation>
    <scope>NUCLEOTIDE SEQUENCE</scope>
</reference>
<organism evidence="1">
    <name type="scientific">Anguilla anguilla</name>
    <name type="common">European freshwater eel</name>
    <name type="synonym">Muraena anguilla</name>
    <dbReference type="NCBI Taxonomy" id="7936"/>
    <lineage>
        <taxon>Eukaryota</taxon>
        <taxon>Metazoa</taxon>
        <taxon>Chordata</taxon>
        <taxon>Craniata</taxon>
        <taxon>Vertebrata</taxon>
        <taxon>Euteleostomi</taxon>
        <taxon>Actinopterygii</taxon>
        <taxon>Neopterygii</taxon>
        <taxon>Teleostei</taxon>
        <taxon>Anguilliformes</taxon>
        <taxon>Anguillidae</taxon>
        <taxon>Anguilla</taxon>
    </lineage>
</organism>
<proteinExistence type="predicted"/>
<protein>
    <submittedName>
        <fullName evidence="1">Uncharacterized protein</fullName>
    </submittedName>
</protein>
<dbReference type="EMBL" id="GBXM01013755">
    <property type="protein sequence ID" value="JAH94822.1"/>
    <property type="molecule type" value="Transcribed_RNA"/>
</dbReference>
<name>A0A0E9WWL1_ANGAN</name>
<sequence length="88" mass="9760">MSIAFCSTLFPENKQLSEICSWEVSGTDVNLLQTTHEIHIVSAQSIQNSATPSLSVSVPAKWRGIIMQTGIQNKDYKTVCHQINNPEN</sequence>
<dbReference type="AlphaFoldDB" id="A0A0E9WWL1"/>
<accession>A0A0E9WWL1</accession>
<reference evidence="1" key="1">
    <citation type="submission" date="2014-11" db="EMBL/GenBank/DDBJ databases">
        <authorList>
            <person name="Amaro Gonzalez C."/>
        </authorList>
    </citation>
    <scope>NUCLEOTIDE SEQUENCE</scope>
</reference>
<evidence type="ECO:0000313" key="1">
    <source>
        <dbReference type="EMBL" id="JAH94822.1"/>
    </source>
</evidence>